<dbReference type="Pfam" id="PF00990">
    <property type="entry name" value="GGDEF"/>
    <property type="match status" value="1"/>
</dbReference>
<dbReference type="SUPFAM" id="SSF55785">
    <property type="entry name" value="PYP-like sensor domain (PAS domain)"/>
    <property type="match status" value="1"/>
</dbReference>
<dbReference type="EMBL" id="JXXV01000004">
    <property type="protein sequence ID" value="KJY85162.1"/>
    <property type="molecule type" value="Genomic_DNA"/>
</dbReference>
<dbReference type="OrthoDB" id="9812260at2"/>
<dbReference type="InterPro" id="IPR029787">
    <property type="entry name" value="Nucleotide_cyclase"/>
</dbReference>
<keyword evidence="5" id="KW-1185">Reference proteome</keyword>
<dbReference type="SUPFAM" id="SSF55073">
    <property type="entry name" value="Nucleotide cyclase"/>
    <property type="match status" value="1"/>
</dbReference>
<evidence type="ECO:0000256" key="2">
    <source>
        <dbReference type="ARBA" id="ARBA00034247"/>
    </source>
</evidence>
<accession>A0A0F4NPW8</accession>
<dbReference type="GO" id="GO:0043709">
    <property type="term" value="P:cell adhesion involved in single-species biofilm formation"/>
    <property type="evidence" value="ECO:0007669"/>
    <property type="project" value="TreeGrafter"/>
</dbReference>
<dbReference type="InterPro" id="IPR043128">
    <property type="entry name" value="Rev_trsase/Diguanyl_cyclase"/>
</dbReference>
<protein>
    <recommendedName>
        <fullName evidence="1">diguanylate cyclase</fullName>
        <ecNumber evidence="1">2.7.7.65</ecNumber>
    </recommendedName>
</protein>
<dbReference type="GO" id="GO:0005886">
    <property type="term" value="C:plasma membrane"/>
    <property type="evidence" value="ECO:0007669"/>
    <property type="project" value="TreeGrafter"/>
</dbReference>
<dbReference type="GO" id="GO:1902201">
    <property type="term" value="P:negative regulation of bacterial-type flagellum-dependent cell motility"/>
    <property type="evidence" value="ECO:0007669"/>
    <property type="project" value="TreeGrafter"/>
</dbReference>
<dbReference type="InterPro" id="IPR035965">
    <property type="entry name" value="PAS-like_dom_sf"/>
</dbReference>
<dbReference type="GO" id="GO:0052621">
    <property type="term" value="F:diguanylate cyclase activity"/>
    <property type="evidence" value="ECO:0007669"/>
    <property type="project" value="UniProtKB-EC"/>
</dbReference>
<evidence type="ECO:0000256" key="1">
    <source>
        <dbReference type="ARBA" id="ARBA00012528"/>
    </source>
</evidence>
<dbReference type="InterPro" id="IPR050469">
    <property type="entry name" value="Diguanylate_Cyclase"/>
</dbReference>
<dbReference type="CDD" id="cd01949">
    <property type="entry name" value="GGDEF"/>
    <property type="match status" value="1"/>
</dbReference>
<feature type="domain" description="GGDEF" evidence="3">
    <location>
        <begin position="182"/>
        <end position="317"/>
    </location>
</feature>
<dbReference type="STRING" id="579748.TW81_00745"/>
<evidence type="ECO:0000313" key="5">
    <source>
        <dbReference type="Proteomes" id="UP000033673"/>
    </source>
</evidence>
<dbReference type="PROSITE" id="PS50887">
    <property type="entry name" value="GGDEF"/>
    <property type="match status" value="1"/>
</dbReference>
<dbReference type="PATRIC" id="fig|579748.3.peg.153"/>
<dbReference type="EC" id="2.7.7.65" evidence="1"/>
<comment type="catalytic activity">
    <reaction evidence="2">
        <text>2 GTP = 3',3'-c-di-GMP + 2 diphosphate</text>
        <dbReference type="Rhea" id="RHEA:24898"/>
        <dbReference type="ChEBI" id="CHEBI:33019"/>
        <dbReference type="ChEBI" id="CHEBI:37565"/>
        <dbReference type="ChEBI" id="CHEBI:58805"/>
        <dbReference type="EC" id="2.7.7.65"/>
    </reaction>
</comment>
<evidence type="ECO:0000259" key="3">
    <source>
        <dbReference type="PROSITE" id="PS50887"/>
    </source>
</evidence>
<proteinExistence type="predicted"/>
<organism evidence="4 5">
    <name type="scientific">Vibrio galatheae</name>
    <dbReference type="NCBI Taxonomy" id="579748"/>
    <lineage>
        <taxon>Bacteria</taxon>
        <taxon>Pseudomonadati</taxon>
        <taxon>Pseudomonadota</taxon>
        <taxon>Gammaproteobacteria</taxon>
        <taxon>Vibrionales</taxon>
        <taxon>Vibrionaceae</taxon>
        <taxon>Vibrio</taxon>
    </lineage>
</organism>
<evidence type="ECO:0000313" key="4">
    <source>
        <dbReference type="EMBL" id="KJY85162.1"/>
    </source>
</evidence>
<dbReference type="SMART" id="SM00267">
    <property type="entry name" value="GGDEF"/>
    <property type="match status" value="1"/>
</dbReference>
<dbReference type="Proteomes" id="UP000033673">
    <property type="component" value="Unassembled WGS sequence"/>
</dbReference>
<dbReference type="PANTHER" id="PTHR45138:SF9">
    <property type="entry name" value="DIGUANYLATE CYCLASE DGCM-RELATED"/>
    <property type="match status" value="1"/>
</dbReference>
<dbReference type="AlphaFoldDB" id="A0A0F4NPW8"/>
<dbReference type="NCBIfam" id="TIGR00254">
    <property type="entry name" value="GGDEF"/>
    <property type="match status" value="1"/>
</dbReference>
<dbReference type="InterPro" id="IPR000160">
    <property type="entry name" value="GGDEF_dom"/>
</dbReference>
<comment type="caution">
    <text evidence="4">The sequence shown here is derived from an EMBL/GenBank/DDBJ whole genome shotgun (WGS) entry which is preliminary data.</text>
</comment>
<gene>
    <name evidence="4" type="ORF">TW81_00745</name>
</gene>
<reference evidence="4 5" key="1">
    <citation type="journal article" date="2015" name="BMC Genomics">
        <title>Genome mining reveals unlocked bioactive potential of marine Gram-negative bacteria.</title>
        <authorList>
            <person name="Machado H."/>
            <person name="Sonnenschein E.C."/>
            <person name="Melchiorsen J."/>
            <person name="Gram L."/>
        </authorList>
    </citation>
    <scope>NUCLEOTIDE SEQUENCE [LARGE SCALE GENOMIC DNA]</scope>
    <source>
        <strain evidence="4 5">S2757</strain>
    </source>
</reference>
<sequence>MNSTFSTEIANNPDLMHVVFESLPEPTFLIDKSGTYVEAWGGRDRKRHHDPAAVIGLNQYQVLPSDKAIWFSQVIVDVIDSQTAAELEYALDPKELPCFEGTEGPQQVQHFSALVIPLPNTSLVLWTVRNITEFKLALDKLAVQQIELERLTYIDHLTQIYNRYALDVLLPEAIEVAKLKLIGSAVLMIDIDCFKEYNDHFGHLQGDEILKTLSHAIRTWAKGDDLCFRYGGDEFLVFIPNVTESESLAHAQTLQEQVRQLAIPHPSSTVGELLSITIGIQHCRIVPQEMDAEKFISIADKALFNAKGRQRGSIHQLSENGKAPD</sequence>
<dbReference type="RefSeq" id="WP_045953816.1">
    <property type="nucleotide sequence ID" value="NZ_JXXV01000004.1"/>
</dbReference>
<name>A0A0F4NPW8_9VIBR</name>
<dbReference type="Gene3D" id="3.30.70.270">
    <property type="match status" value="1"/>
</dbReference>
<dbReference type="PANTHER" id="PTHR45138">
    <property type="entry name" value="REGULATORY COMPONENTS OF SENSORY TRANSDUCTION SYSTEM"/>
    <property type="match status" value="1"/>
</dbReference>